<gene>
    <name evidence="2" type="ORF">FIBRA_04281</name>
</gene>
<proteinExistence type="predicted"/>
<dbReference type="GeneID" id="24097112"/>
<sequence>MHDLNTRIKQLTKLILTSQSVDETKGDESRPASPAKVDFDLSPYQLQQELLAARRQIETQSTQILSLEAALQARPQLPPDAPDSEKDKLLTDQAKTIRELEVVIKGYEENLGEPLRAVREDVEKEWMAKLEKEVKRKEEKEVWADELVKQLEKEKKASLLSGLPDGFETHTHCQMRVKLEEERQALAAFVRKFDSLGLGLSSGVPLSQSKLHPPMPTPGGAAALFAQRQRSRIQPLEADTTMAIVEEVDSPMRFGAGQPSLLEEEWDAVDDVSFGEDKLILPLKGGSRKGSHSPVRDVLGRKENVPV</sequence>
<dbReference type="AlphaFoldDB" id="J4IA31"/>
<evidence type="ECO:0000313" key="3">
    <source>
        <dbReference type="Proteomes" id="UP000006352"/>
    </source>
</evidence>
<feature type="compositionally biased region" description="Basic and acidic residues" evidence="1">
    <location>
        <begin position="294"/>
        <end position="307"/>
    </location>
</feature>
<protein>
    <submittedName>
        <fullName evidence="2">Uncharacterized protein</fullName>
    </submittedName>
</protein>
<dbReference type="RefSeq" id="XP_012181484.1">
    <property type="nucleotide sequence ID" value="XM_012326094.1"/>
</dbReference>
<dbReference type="HOGENOM" id="CLU_906245_0_0_1"/>
<feature type="region of interest" description="Disordered" evidence="1">
    <location>
        <begin position="19"/>
        <end position="38"/>
    </location>
</feature>
<evidence type="ECO:0000313" key="2">
    <source>
        <dbReference type="EMBL" id="CCM02201.1"/>
    </source>
</evidence>
<feature type="region of interest" description="Disordered" evidence="1">
    <location>
        <begin position="283"/>
        <end position="307"/>
    </location>
</feature>
<reference evidence="2 3" key="1">
    <citation type="journal article" date="2012" name="Appl. Environ. Microbiol.">
        <title>Short-read sequencing for genomic analysis of the brown rot fungus Fibroporia radiculosa.</title>
        <authorList>
            <person name="Tang J.D."/>
            <person name="Perkins A.D."/>
            <person name="Sonstegard T.S."/>
            <person name="Schroeder S.G."/>
            <person name="Burgess S.C."/>
            <person name="Diehl S.V."/>
        </authorList>
    </citation>
    <scope>NUCLEOTIDE SEQUENCE [LARGE SCALE GENOMIC DNA]</scope>
    <source>
        <strain evidence="2 3">TFFH 294</strain>
    </source>
</reference>
<dbReference type="EMBL" id="HE797067">
    <property type="protein sequence ID" value="CCM02201.1"/>
    <property type="molecule type" value="Genomic_DNA"/>
</dbReference>
<dbReference type="Proteomes" id="UP000006352">
    <property type="component" value="Unassembled WGS sequence"/>
</dbReference>
<dbReference type="OrthoDB" id="3176171at2759"/>
<dbReference type="InParanoid" id="J4IA31"/>
<name>J4IA31_9APHY</name>
<keyword evidence="3" id="KW-1185">Reference proteome</keyword>
<organism evidence="2 3">
    <name type="scientific">Fibroporia radiculosa</name>
    <dbReference type="NCBI Taxonomy" id="599839"/>
    <lineage>
        <taxon>Eukaryota</taxon>
        <taxon>Fungi</taxon>
        <taxon>Dikarya</taxon>
        <taxon>Basidiomycota</taxon>
        <taxon>Agaricomycotina</taxon>
        <taxon>Agaricomycetes</taxon>
        <taxon>Polyporales</taxon>
        <taxon>Fibroporiaceae</taxon>
        <taxon>Fibroporia</taxon>
    </lineage>
</organism>
<evidence type="ECO:0000256" key="1">
    <source>
        <dbReference type="SAM" id="MobiDB-lite"/>
    </source>
</evidence>
<accession>J4IA31</accession>